<proteinExistence type="predicted"/>
<dbReference type="EMBL" id="MU006725">
    <property type="protein sequence ID" value="KAF2625509.1"/>
    <property type="molecule type" value="Genomic_DNA"/>
</dbReference>
<protein>
    <submittedName>
        <fullName evidence="1">Uncharacterized protein</fullName>
    </submittedName>
</protein>
<accession>A0ACB6RX51</accession>
<evidence type="ECO:0000313" key="2">
    <source>
        <dbReference type="Proteomes" id="UP000799754"/>
    </source>
</evidence>
<dbReference type="Proteomes" id="UP000799754">
    <property type="component" value="Unassembled WGS sequence"/>
</dbReference>
<sequence>MRSSAIALPVLAAGAAAQSSITSSVQRRERTCEIAIKAVQYSTVMYVQVSPDARYPGTGPHSGPSVFCSHIFRPVVDMLTFCSHFRIRAPASGKDRCGVGHAVYRFVSAVN</sequence>
<keyword evidence="2" id="KW-1185">Reference proteome</keyword>
<organism evidence="1 2">
    <name type="scientific">Macroventuria anomochaeta</name>
    <dbReference type="NCBI Taxonomy" id="301207"/>
    <lineage>
        <taxon>Eukaryota</taxon>
        <taxon>Fungi</taxon>
        <taxon>Dikarya</taxon>
        <taxon>Ascomycota</taxon>
        <taxon>Pezizomycotina</taxon>
        <taxon>Dothideomycetes</taxon>
        <taxon>Pleosporomycetidae</taxon>
        <taxon>Pleosporales</taxon>
        <taxon>Pleosporineae</taxon>
        <taxon>Didymellaceae</taxon>
        <taxon>Macroventuria</taxon>
    </lineage>
</organism>
<reference evidence="1" key="1">
    <citation type="journal article" date="2020" name="Stud. Mycol.">
        <title>101 Dothideomycetes genomes: a test case for predicting lifestyles and emergence of pathogens.</title>
        <authorList>
            <person name="Haridas S."/>
            <person name="Albert R."/>
            <person name="Binder M."/>
            <person name="Bloem J."/>
            <person name="Labutti K."/>
            <person name="Salamov A."/>
            <person name="Andreopoulos B."/>
            <person name="Baker S."/>
            <person name="Barry K."/>
            <person name="Bills G."/>
            <person name="Bluhm B."/>
            <person name="Cannon C."/>
            <person name="Castanera R."/>
            <person name="Culley D."/>
            <person name="Daum C."/>
            <person name="Ezra D."/>
            <person name="Gonzalez J."/>
            <person name="Henrissat B."/>
            <person name="Kuo A."/>
            <person name="Liang C."/>
            <person name="Lipzen A."/>
            <person name="Lutzoni F."/>
            <person name="Magnuson J."/>
            <person name="Mondo S."/>
            <person name="Nolan M."/>
            <person name="Ohm R."/>
            <person name="Pangilinan J."/>
            <person name="Park H.-J."/>
            <person name="Ramirez L."/>
            <person name="Alfaro M."/>
            <person name="Sun H."/>
            <person name="Tritt A."/>
            <person name="Yoshinaga Y."/>
            <person name="Zwiers L.-H."/>
            <person name="Turgeon B."/>
            <person name="Goodwin S."/>
            <person name="Spatafora J."/>
            <person name="Crous P."/>
            <person name="Grigoriev I."/>
        </authorList>
    </citation>
    <scope>NUCLEOTIDE SEQUENCE</scope>
    <source>
        <strain evidence="1">CBS 525.71</strain>
    </source>
</reference>
<gene>
    <name evidence="1" type="ORF">BU25DRAFT_449932</name>
</gene>
<name>A0ACB6RX51_9PLEO</name>
<evidence type="ECO:0000313" key="1">
    <source>
        <dbReference type="EMBL" id="KAF2625509.1"/>
    </source>
</evidence>
<comment type="caution">
    <text evidence="1">The sequence shown here is derived from an EMBL/GenBank/DDBJ whole genome shotgun (WGS) entry which is preliminary data.</text>
</comment>